<dbReference type="EMBL" id="KN847318">
    <property type="protein sequence ID" value="KIW58798.1"/>
    <property type="molecule type" value="Genomic_DNA"/>
</dbReference>
<proteinExistence type="predicted"/>
<evidence type="ECO:0000256" key="1">
    <source>
        <dbReference type="SAM" id="MobiDB-lite"/>
    </source>
</evidence>
<keyword evidence="3" id="KW-1185">Reference proteome</keyword>
<name>A0A0D2EST8_9EURO</name>
<dbReference type="RefSeq" id="XP_013319382.1">
    <property type="nucleotide sequence ID" value="XM_013463928.1"/>
</dbReference>
<feature type="compositionally biased region" description="Polar residues" evidence="1">
    <location>
        <begin position="288"/>
        <end position="305"/>
    </location>
</feature>
<dbReference type="GeneID" id="25325203"/>
<evidence type="ECO:0000313" key="3">
    <source>
        <dbReference type="Proteomes" id="UP000054342"/>
    </source>
</evidence>
<sequence>MEVHLQSSDASINLKALVSLAVLDKRVENPMDEMRRVRMDLHGPASPYISFRDALQLCSHYHLLGDLWPILSFGIALRAQMLRREQDGTQETAEASHQALLPTLTGEEFPVQYLKYNIKGFDVFIDTLVMRVDIRQLARAAEIDPNQLMRDLEDENPDTSCVVKMIGLYPGLFYPGNIVIQLCRRLRFVELARGIHAVCGRGHHPPALPPDRGSLSPLGSASPAKLPPGAPDNGPSRQGEAAAHQQELHYASSSTDISDEEPLADDDNATLPSQSHREPWAAEERLTRSISTVQDAQVQRQNTQFGEGLKMFKE</sequence>
<protein>
    <submittedName>
        <fullName evidence="2">Uncharacterized protein</fullName>
    </submittedName>
</protein>
<dbReference type="HOGENOM" id="CLU_885766_0_0_1"/>
<dbReference type="Proteomes" id="UP000054342">
    <property type="component" value="Unassembled WGS sequence"/>
</dbReference>
<organism evidence="2 3">
    <name type="scientific">Exophiala xenobiotica</name>
    <dbReference type="NCBI Taxonomy" id="348802"/>
    <lineage>
        <taxon>Eukaryota</taxon>
        <taxon>Fungi</taxon>
        <taxon>Dikarya</taxon>
        <taxon>Ascomycota</taxon>
        <taxon>Pezizomycotina</taxon>
        <taxon>Eurotiomycetes</taxon>
        <taxon>Chaetothyriomycetidae</taxon>
        <taxon>Chaetothyriales</taxon>
        <taxon>Herpotrichiellaceae</taxon>
        <taxon>Exophiala</taxon>
    </lineage>
</organism>
<feature type="compositionally biased region" description="Basic and acidic residues" evidence="1">
    <location>
        <begin position="275"/>
        <end position="287"/>
    </location>
</feature>
<accession>A0A0D2EST8</accession>
<feature type="region of interest" description="Disordered" evidence="1">
    <location>
        <begin position="201"/>
        <end position="314"/>
    </location>
</feature>
<evidence type="ECO:0000313" key="2">
    <source>
        <dbReference type="EMBL" id="KIW58798.1"/>
    </source>
</evidence>
<dbReference type="AlphaFoldDB" id="A0A0D2EST8"/>
<gene>
    <name evidence="2" type="ORF">PV05_03295</name>
</gene>
<reference evidence="2 3" key="1">
    <citation type="submission" date="2015-01" db="EMBL/GenBank/DDBJ databases">
        <title>The Genome Sequence of Exophiala xenobiotica CBS118157.</title>
        <authorList>
            <consortium name="The Broad Institute Genomics Platform"/>
            <person name="Cuomo C."/>
            <person name="de Hoog S."/>
            <person name="Gorbushina A."/>
            <person name="Stielow B."/>
            <person name="Teixiera M."/>
            <person name="Abouelleil A."/>
            <person name="Chapman S.B."/>
            <person name="Priest M."/>
            <person name="Young S.K."/>
            <person name="Wortman J."/>
            <person name="Nusbaum C."/>
            <person name="Birren B."/>
        </authorList>
    </citation>
    <scope>NUCLEOTIDE SEQUENCE [LARGE SCALE GENOMIC DNA]</scope>
    <source>
        <strain evidence="2 3">CBS 118157</strain>
    </source>
</reference>
<feature type="compositionally biased region" description="Acidic residues" evidence="1">
    <location>
        <begin position="257"/>
        <end position="268"/>
    </location>
</feature>